<evidence type="ECO:0000313" key="2">
    <source>
        <dbReference type="Proteomes" id="UP001190700"/>
    </source>
</evidence>
<gene>
    <name evidence="1" type="ORF">CYMTET_18655</name>
</gene>
<evidence type="ECO:0000313" key="1">
    <source>
        <dbReference type="EMBL" id="KAK3273083.1"/>
    </source>
</evidence>
<sequence>MADVATLPSGVALMAAVATLPSRVALMADVLSDALNLADLTDEYLAQLALTIQQEEVRQAHMEWYTLCPGMGIGSVLRVQLQGHAAEDLQAVDARGAKASVSPHAQRCLPVRYPSAMCLGAAGRLKSSSDLARSRKMTSLWGSAIQLAESQTNPVIGN</sequence>
<accession>A0AAE0G881</accession>
<comment type="caution">
    <text evidence="1">The sequence shown here is derived from an EMBL/GenBank/DDBJ whole genome shotgun (WGS) entry which is preliminary data.</text>
</comment>
<proteinExistence type="predicted"/>
<name>A0AAE0G881_9CHLO</name>
<keyword evidence="2" id="KW-1185">Reference proteome</keyword>
<dbReference type="EMBL" id="LGRX02008654">
    <property type="protein sequence ID" value="KAK3273083.1"/>
    <property type="molecule type" value="Genomic_DNA"/>
</dbReference>
<organism evidence="1 2">
    <name type="scientific">Cymbomonas tetramitiformis</name>
    <dbReference type="NCBI Taxonomy" id="36881"/>
    <lineage>
        <taxon>Eukaryota</taxon>
        <taxon>Viridiplantae</taxon>
        <taxon>Chlorophyta</taxon>
        <taxon>Pyramimonadophyceae</taxon>
        <taxon>Pyramimonadales</taxon>
        <taxon>Pyramimonadaceae</taxon>
        <taxon>Cymbomonas</taxon>
    </lineage>
</organism>
<dbReference type="Proteomes" id="UP001190700">
    <property type="component" value="Unassembled WGS sequence"/>
</dbReference>
<reference evidence="1 2" key="1">
    <citation type="journal article" date="2015" name="Genome Biol. Evol.">
        <title>Comparative Genomics of a Bacterivorous Green Alga Reveals Evolutionary Causalities and Consequences of Phago-Mixotrophic Mode of Nutrition.</title>
        <authorList>
            <person name="Burns J.A."/>
            <person name="Paasch A."/>
            <person name="Narechania A."/>
            <person name="Kim E."/>
        </authorList>
    </citation>
    <scope>NUCLEOTIDE SEQUENCE [LARGE SCALE GENOMIC DNA]</scope>
    <source>
        <strain evidence="1 2">PLY_AMNH</strain>
    </source>
</reference>
<protein>
    <submittedName>
        <fullName evidence="1">Uncharacterized protein</fullName>
    </submittedName>
</protein>
<dbReference type="AlphaFoldDB" id="A0AAE0G881"/>